<dbReference type="Proteomes" id="UP001153069">
    <property type="component" value="Unassembled WGS sequence"/>
</dbReference>
<dbReference type="GO" id="GO:0005524">
    <property type="term" value="F:ATP binding"/>
    <property type="evidence" value="ECO:0007669"/>
    <property type="project" value="UniProtKB-UniRule"/>
</dbReference>
<dbReference type="InterPro" id="IPR001054">
    <property type="entry name" value="A/G_cyclase"/>
</dbReference>
<dbReference type="GO" id="GO:0005886">
    <property type="term" value="C:plasma membrane"/>
    <property type="evidence" value="ECO:0007669"/>
    <property type="project" value="TreeGrafter"/>
</dbReference>
<comment type="subcellular location">
    <subcellularLocation>
        <location evidence="1">Membrane</location>
        <topology evidence="1">Single-pass type I membrane protein</topology>
    </subcellularLocation>
</comment>
<sequence>MSSSKHHPPMARKSRLMVSLVLGMLVLLCERGQAATVSVAWGGLESSYFNDAIVTAEVCEYADEIVLSHPMSIEYHDRHYVLGSLMLKAAQMTVDKINMWPNCGLSLQDGRNYSLTLQTYGDESDKNKTARIGTQIVQDNKTDFLLAGYSSSLTALLTPIAQDHRKLCLTGGSSRTSVHADRDYIFGLNPPSSAYLENAFVGTSRHGAKTVAYIAEDSASACDGVADMATKYDMELVDVTIIPEEASLAVYQMVAQNVSQINPDLMITCVRTRLSYWNAAMRAVDWVPKAQAYTYVVGTNEFEVELGATDLPFTMGVSSWDSAIPPIPDVASGWTPKAFDAIFEQAAFRRPAYQQVQQSAVVSVLAQAIERVGSFVGQNATDQIRDVIATGYFPTVYGNVSFDPNGQNAVPFLLLQYDDASTLHVLLPDDKHFTDFELYYPLPTWAERDCLFRSTCLVTGGTCDTNGTCGTCPPSFQSTGVRENATCILPASDQTTIVIQESTDYTLTVIIPTIVAVIVAAAAFIYWVKIAKDRENDSVWKVQPDELQFGDPPTIIGRGSFGVVLQAEFRGTQVAVKRVLPPRNDPDSSEVMKRISGAVMKNKKKLRSVIHHSFERAQQQEDDNQQQTMTNKSKRDVTEGLSSGTSQKGLSSGISQMSLGLTSGGVGGSTNKYLMTPPRNISEFRLREEFCKEMRTLSRLRHPCVTTVMGAVVDPKVEPMLIMEYMEHGSLQDILQNETMFIEKEMLLSILKDIASGCRFLHSADPPVLHGDLKAGNILVDGKWRAKVSDFGLSHRRDTEATGTPFFMAPELLRKESLNTKESDVYSFGILLFEAVSREDPYVEDEEEDVSDILRQIADPHINKRPSAPADCPQQLGSMMCDCIVADPTERPTFEELDKRLQRIDVRKMKENGFRGSASRQSYGRDRTTVSLFDIFPKHIAEALRDGREVKPEHRDMVTIFFSDIVGFTDISATLEPRKVASMLDRFYHKLDSLSNMHDVFKVETIGDAYMAVTNLVKDQPDDHATRIAEFSVDAIMAAHETLIDLEHPELGHLNIRCGFHSGPVVADVVGSRNPRYCLFGDTVNTSSRMESNSKRNRIHCSEASALQLEKEGATVPVTSRGIIKVKGKGKMKTFWVNEDAANPPPAMESPLDLDIVDEELDESKFFNNTNHSAVLTNTEDSSTFSNRSFAFSNRSSSAFSFRRSSKSRPSFASASPPNQDKEENSESPYEAFANNPEQVAEAVTEEELSNPSGAFSNPSDEHFNDERSGISAMSS</sequence>
<dbReference type="InterPro" id="IPR008271">
    <property type="entry name" value="Ser/Thr_kinase_AS"/>
</dbReference>
<dbReference type="SMART" id="SM00220">
    <property type="entry name" value="S_TKc"/>
    <property type="match status" value="1"/>
</dbReference>
<keyword evidence="7 12" id="KW-0067">ATP-binding</keyword>
<feature type="binding site" evidence="12">
    <location>
        <position position="577"/>
    </location>
    <ligand>
        <name>ATP</name>
        <dbReference type="ChEBI" id="CHEBI:30616"/>
    </ligand>
</feature>
<dbReference type="GO" id="GO:0004016">
    <property type="term" value="F:adenylate cyclase activity"/>
    <property type="evidence" value="ECO:0007669"/>
    <property type="project" value="TreeGrafter"/>
</dbReference>
<comment type="caution">
    <text evidence="19">The sequence shown here is derived from an EMBL/GenBank/DDBJ whole genome shotgun (WGS) entry which is preliminary data.</text>
</comment>
<evidence type="ECO:0000256" key="15">
    <source>
        <dbReference type="SAM" id="MobiDB-lite"/>
    </source>
</evidence>
<dbReference type="OrthoDB" id="43601at2759"/>
<dbReference type="SMART" id="SM00044">
    <property type="entry name" value="CYCc"/>
    <property type="match status" value="1"/>
</dbReference>
<dbReference type="GO" id="GO:0004674">
    <property type="term" value="F:protein serine/threonine kinase activity"/>
    <property type="evidence" value="ECO:0007669"/>
    <property type="project" value="UniProtKB-KW"/>
</dbReference>
<evidence type="ECO:0000259" key="17">
    <source>
        <dbReference type="PROSITE" id="PS50011"/>
    </source>
</evidence>
<evidence type="ECO:0000256" key="9">
    <source>
        <dbReference type="ARBA" id="ARBA00023136"/>
    </source>
</evidence>
<dbReference type="FunFam" id="3.30.70.1230:FF:000030">
    <property type="entry name" value="Si:ch211-215j19.12"/>
    <property type="match status" value="1"/>
</dbReference>
<dbReference type="PROSITE" id="PS50125">
    <property type="entry name" value="GUANYLATE_CYCLASE_2"/>
    <property type="match status" value="1"/>
</dbReference>
<dbReference type="PROSITE" id="PS00107">
    <property type="entry name" value="PROTEIN_KINASE_ATP"/>
    <property type="match status" value="1"/>
</dbReference>
<organism evidence="19 20">
    <name type="scientific">Seminavis robusta</name>
    <dbReference type="NCBI Taxonomy" id="568900"/>
    <lineage>
        <taxon>Eukaryota</taxon>
        <taxon>Sar</taxon>
        <taxon>Stramenopiles</taxon>
        <taxon>Ochrophyta</taxon>
        <taxon>Bacillariophyta</taxon>
        <taxon>Bacillariophyceae</taxon>
        <taxon>Bacillariophycidae</taxon>
        <taxon>Naviculales</taxon>
        <taxon>Naviculaceae</taxon>
        <taxon>Seminavis</taxon>
    </lineage>
</organism>
<dbReference type="InterPro" id="IPR029787">
    <property type="entry name" value="Nucleotide_cyclase"/>
</dbReference>
<dbReference type="SUPFAM" id="SSF55073">
    <property type="entry name" value="Nucleotide cyclase"/>
    <property type="match status" value="1"/>
</dbReference>
<evidence type="ECO:0000256" key="14">
    <source>
        <dbReference type="RuleBase" id="RU003431"/>
    </source>
</evidence>
<dbReference type="Gene3D" id="3.30.200.20">
    <property type="entry name" value="Phosphorylase Kinase, domain 1"/>
    <property type="match status" value="1"/>
</dbReference>
<dbReference type="Pfam" id="PF00211">
    <property type="entry name" value="Guanylate_cyc"/>
    <property type="match status" value="1"/>
</dbReference>
<dbReference type="PANTHER" id="PTHR11920">
    <property type="entry name" value="GUANYLYL CYCLASE"/>
    <property type="match status" value="1"/>
</dbReference>
<dbReference type="GO" id="GO:0004383">
    <property type="term" value="F:guanylate cyclase activity"/>
    <property type="evidence" value="ECO:0007669"/>
    <property type="project" value="UniProtKB-EC"/>
</dbReference>
<dbReference type="InterPro" id="IPR001245">
    <property type="entry name" value="Ser-Thr/Tyr_kinase_cat_dom"/>
</dbReference>
<keyword evidence="3" id="KW-0723">Serine/threonine-protein kinase</keyword>
<feature type="region of interest" description="Disordered" evidence="15">
    <location>
        <begin position="614"/>
        <end position="654"/>
    </location>
</feature>
<feature type="compositionally biased region" description="Basic and acidic residues" evidence="15">
    <location>
        <begin position="1260"/>
        <end position="1269"/>
    </location>
</feature>
<feature type="compositionally biased region" description="Polar residues" evidence="15">
    <location>
        <begin position="640"/>
        <end position="654"/>
    </location>
</feature>
<dbReference type="SUPFAM" id="SSF53822">
    <property type="entry name" value="Periplasmic binding protein-like I"/>
    <property type="match status" value="1"/>
</dbReference>
<keyword evidence="3" id="KW-0418">Kinase</keyword>
<proteinExistence type="inferred from homology"/>
<evidence type="ECO:0000256" key="16">
    <source>
        <dbReference type="SAM" id="SignalP"/>
    </source>
</evidence>
<evidence type="ECO:0000259" key="18">
    <source>
        <dbReference type="PROSITE" id="PS50125"/>
    </source>
</evidence>
<feature type="domain" description="Guanylate cyclase" evidence="18">
    <location>
        <begin position="959"/>
        <end position="1091"/>
    </location>
</feature>
<dbReference type="GO" id="GO:0035556">
    <property type="term" value="P:intracellular signal transduction"/>
    <property type="evidence" value="ECO:0007669"/>
    <property type="project" value="InterPro"/>
</dbReference>
<keyword evidence="6 12" id="KW-0547">Nucleotide-binding</keyword>
<comment type="catalytic activity">
    <reaction evidence="14">
        <text>GTP = 3',5'-cyclic GMP + diphosphate</text>
        <dbReference type="Rhea" id="RHEA:13665"/>
        <dbReference type="ChEBI" id="CHEBI:33019"/>
        <dbReference type="ChEBI" id="CHEBI:37565"/>
        <dbReference type="ChEBI" id="CHEBI:57746"/>
        <dbReference type="EC" id="4.6.1.2"/>
    </reaction>
</comment>
<evidence type="ECO:0000256" key="6">
    <source>
        <dbReference type="ARBA" id="ARBA00022741"/>
    </source>
</evidence>
<keyword evidence="11 14" id="KW-0141">cGMP biosynthesis</keyword>
<evidence type="ECO:0000256" key="5">
    <source>
        <dbReference type="ARBA" id="ARBA00022729"/>
    </source>
</evidence>
<evidence type="ECO:0000313" key="20">
    <source>
        <dbReference type="Proteomes" id="UP001153069"/>
    </source>
</evidence>
<gene>
    <name evidence="19" type="ORF">SEMRO_992_G228810.1</name>
</gene>
<dbReference type="InterPro" id="IPR017441">
    <property type="entry name" value="Protein_kinase_ATP_BS"/>
</dbReference>
<evidence type="ECO:0000256" key="8">
    <source>
        <dbReference type="ARBA" id="ARBA00022989"/>
    </source>
</evidence>
<dbReference type="InterPro" id="IPR018297">
    <property type="entry name" value="A/G_cyclase_CS"/>
</dbReference>
<feature type="signal peptide" evidence="16">
    <location>
        <begin position="1"/>
        <end position="34"/>
    </location>
</feature>
<dbReference type="PROSITE" id="PS00452">
    <property type="entry name" value="GUANYLATE_CYCLASE_1"/>
    <property type="match status" value="1"/>
</dbReference>
<dbReference type="EC" id="4.6.1.2" evidence="2 14"/>
<dbReference type="AlphaFoldDB" id="A0A9N8HL20"/>
<evidence type="ECO:0000256" key="11">
    <source>
        <dbReference type="ARBA" id="ARBA00023293"/>
    </source>
</evidence>
<feature type="compositionally biased region" description="Polar residues" evidence="15">
    <location>
        <begin position="1250"/>
        <end position="1259"/>
    </location>
</feature>
<keyword evidence="19" id="KW-0675">Receptor</keyword>
<dbReference type="Pfam" id="PF07714">
    <property type="entry name" value="PK_Tyr_Ser-Thr"/>
    <property type="match status" value="1"/>
</dbReference>
<dbReference type="InterPro" id="IPR050401">
    <property type="entry name" value="Cyclic_nucleotide_synthase"/>
</dbReference>
<dbReference type="SUPFAM" id="SSF56112">
    <property type="entry name" value="Protein kinase-like (PK-like)"/>
    <property type="match status" value="1"/>
</dbReference>
<dbReference type="Gene3D" id="3.40.50.2300">
    <property type="match status" value="2"/>
</dbReference>
<keyword evidence="9" id="KW-0472">Membrane</keyword>
<dbReference type="InterPro" id="IPR011009">
    <property type="entry name" value="Kinase-like_dom_sf"/>
</dbReference>
<keyword evidence="8" id="KW-1133">Transmembrane helix</keyword>
<keyword evidence="10 13" id="KW-0456">Lyase</keyword>
<protein>
    <recommendedName>
        <fullName evidence="2 14">Guanylate cyclase</fullName>
        <ecNumber evidence="2 14">4.6.1.2</ecNumber>
    </recommendedName>
</protein>
<dbReference type="PRINTS" id="PR00109">
    <property type="entry name" value="TYRKINASE"/>
</dbReference>
<evidence type="ECO:0000256" key="7">
    <source>
        <dbReference type="ARBA" id="ARBA00022840"/>
    </source>
</evidence>
<evidence type="ECO:0000256" key="3">
    <source>
        <dbReference type="ARBA" id="ARBA00022527"/>
    </source>
</evidence>
<feature type="region of interest" description="Disordered" evidence="15">
    <location>
        <begin position="1206"/>
        <end position="1276"/>
    </location>
</feature>
<keyword evidence="4" id="KW-0812">Transmembrane</keyword>
<dbReference type="Gene3D" id="1.10.510.10">
    <property type="entry name" value="Transferase(Phosphotransferase) domain 1"/>
    <property type="match status" value="1"/>
</dbReference>
<evidence type="ECO:0000256" key="1">
    <source>
        <dbReference type="ARBA" id="ARBA00004479"/>
    </source>
</evidence>
<evidence type="ECO:0000313" key="19">
    <source>
        <dbReference type="EMBL" id="CAB9519143.1"/>
    </source>
</evidence>
<dbReference type="PROSITE" id="PS50011">
    <property type="entry name" value="PROTEIN_KINASE_DOM"/>
    <property type="match status" value="1"/>
</dbReference>
<dbReference type="GO" id="GO:0007168">
    <property type="term" value="P:receptor guanylyl cyclase signaling pathway"/>
    <property type="evidence" value="ECO:0007669"/>
    <property type="project" value="TreeGrafter"/>
</dbReference>
<evidence type="ECO:0000256" key="10">
    <source>
        <dbReference type="ARBA" id="ARBA00023239"/>
    </source>
</evidence>
<comment type="similarity">
    <text evidence="13">Belongs to the adenylyl cyclase class-4/guanylyl cyclase family.</text>
</comment>
<dbReference type="Pfam" id="PF13458">
    <property type="entry name" value="Peripla_BP_6"/>
    <property type="match status" value="1"/>
</dbReference>
<evidence type="ECO:0000256" key="13">
    <source>
        <dbReference type="RuleBase" id="RU000405"/>
    </source>
</evidence>
<evidence type="ECO:0000256" key="2">
    <source>
        <dbReference type="ARBA" id="ARBA00012202"/>
    </source>
</evidence>
<accession>A0A9N8HL20</accession>
<reference evidence="19" key="1">
    <citation type="submission" date="2020-06" db="EMBL/GenBank/DDBJ databases">
        <authorList>
            <consortium name="Plant Systems Biology data submission"/>
        </authorList>
    </citation>
    <scope>NUCLEOTIDE SEQUENCE</scope>
    <source>
        <strain evidence="19">D6</strain>
    </source>
</reference>
<dbReference type="PANTHER" id="PTHR11920:SF335">
    <property type="entry name" value="GUANYLATE CYCLASE"/>
    <property type="match status" value="1"/>
</dbReference>
<dbReference type="CDD" id="cd07302">
    <property type="entry name" value="CHD"/>
    <property type="match status" value="1"/>
</dbReference>
<feature type="compositionally biased region" description="Low complexity" evidence="15">
    <location>
        <begin position="1206"/>
        <end position="1219"/>
    </location>
</feature>
<keyword evidence="5 16" id="KW-0732">Signal</keyword>
<dbReference type="GO" id="GO:0001653">
    <property type="term" value="F:peptide receptor activity"/>
    <property type="evidence" value="ECO:0007669"/>
    <property type="project" value="TreeGrafter"/>
</dbReference>
<dbReference type="InterPro" id="IPR000719">
    <property type="entry name" value="Prot_kinase_dom"/>
</dbReference>
<dbReference type="Gene3D" id="3.30.70.1230">
    <property type="entry name" value="Nucleotide cyclase"/>
    <property type="match status" value="1"/>
</dbReference>
<evidence type="ECO:0000256" key="12">
    <source>
        <dbReference type="PROSITE-ProRule" id="PRU10141"/>
    </source>
</evidence>
<keyword evidence="20" id="KW-1185">Reference proteome</keyword>
<name>A0A9N8HL20_9STRA</name>
<dbReference type="PROSITE" id="PS00108">
    <property type="entry name" value="PROTEIN_KINASE_ST"/>
    <property type="match status" value="1"/>
</dbReference>
<dbReference type="InterPro" id="IPR028082">
    <property type="entry name" value="Peripla_BP_I"/>
</dbReference>
<dbReference type="EMBL" id="CAICTM010000990">
    <property type="protein sequence ID" value="CAB9519143.1"/>
    <property type="molecule type" value="Genomic_DNA"/>
</dbReference>
<feature type="domain" description="Protein kinase" evidence="17">
    <location>
        <begin position="550"/>
        <end position="904"/>
    </location>
</feature>
<feature type="chain" id="PRO_5040110187" description="Guanylate cyclase" evidence="16">
    <location>
        <begin position="35"/>
        <end position="1276"/>
    </location>
</feature>
<dbReference type="InterPro" id="IPR028081">
    <property type="entry name" value="Leu-bd"/>
</dbReference>
<evidence type="ECO:0000256" key="4">
    <source>
        <dbReference type="ARBA" id="ARBA00022692"/>
    </source>
</evidence>
<keyword evidence="3" id="KW-0808">Transferase</keyword>